<name>A0ABV7T8R5_9GAMM</name>
<evidence type="ECO:0000259" key="7">
    <source>
        <dbReference type="Pfam" id="PF13396"/>
    </source>
</evidence>
<keyword evidence="2" id="KW-1003">Cell membrane</keyword>
<evidence type="ECO:0000256" key="3">
    <source>
        <dbReference type="ARBA" id="ARBA00022692"/>
    </source>
</evidence>
<evidence type="ECO:0000313" key="8">
    <source>
        <dbReference type="EMBL" id="MFC3609584.1"/>
    </source>
</evidence>
<reference evidence="9" key="1">
    <citation type="journal article" date="2019" name="Int. J. Syst. Evol. Microbiol.">
        <title>The Global Catalogue of Microorganisms (GCM) 10K type strain sequencing project: providing services to taxonomists for standard genome sequencing and annotation.</title>
        <authorList>
            <consortium name="The Broad Institute Genomics Platform"/>
            <consortium name="The Broad Institute Genome Sequencing Center for Infectious Disease"/>
            <person name="Wu L."/>
            <person name="Ma J."/>
        </authorList>
    </citation>
    <scope>NUCLEOTIDE SEQUENCE [LARGE SCALE GENOMIC DNA]</scope>
    <source>
        <strain evidence="9">KCTC 42447</strain>
    </source>
</reference>
<keyword evidence="5 6" id="KW-0472">Membrane</keyword>
<dbReference type="EMBL" id="JBHRXZ010000029">
    <property type="protein sequence ID" value="MFC3609584.1"/>
    <property type="molecule type" value="Genomic_DNA"/>
</dbReference>
<comment type="subcellular location">
    <subcellularLocation>
        <location evidence="1">Cell membrane</location>
        <topology evidence="1">Multi-pass membrane protein</topology>
    </subcellularLocation>
</comment>
<proteinExistence type="predicted"/>
<evidence type="ECO:0000313" key="9">
    <source>
        <dbReference type="Proteomes" id="UP001595630"/>
    </source>
</evidence>
<feature type="transmembrane region" description="Helical" evidence="6">
    <location>
        <begin position="35"/>
        <end position="54"/>
    </location>
</feature>
<evidence type="ECO:0000256" key="2">
    <source>
        <dbReference type="ARBA" id="ARBA00022475"/>
    </source>
</evidence>
<sequence length="68" mass="7501">MEAFGGFFGLLILALNIWAIANVVRSSTDTGKKVLWVLLILIMPVIGLIIWGFMGPRGINVDDRDRVS</sequence>
<feature type="domain" description="Cardiolipin synthase N-terminal" evidence="7">
    <location>
        <begin position="14"/>
        <end position="55"/>
    </location>
</feature>
<evidence type="ECO:0000256" key="5">
    <source>
        <dbReference type="ARBA" id="ARBA00023136"/>
    </source>
</evidence>
<keyword evidence="3 6" id="KW-0812">Transmembrane</keyword>
<evidence type="ECO:0000256" key="4">
    <source>
        <dbReference type="ARBA" id="ARBA00022989"/>
    </source>
</evidence>
<dbReference type="Proteomes" id="UP001595630">
    <property type="component" value="Unassembled WGS sequence"/>
</dbReference>
<dbReference type="RefSeq" id="WP_386367321.1">
    <property type="nucleotide sequence ID" value="NZ_JBHRXZ010000029.1"/>
</dbReference>
<accession>A0ABV7T8R5</accession>
<keyword evidence="4 6" id="KW-1133">Transmembrane helix</keyword>
<protein>
    <submittedName>
        <fullName evidence="8">PLD nuclease N-terminal domain-containing protein</fullName>
    </submittedName>
</protein>
<keyword evidence="9" id="KW-1185">Reference proteome</keyword>
<comment type="caution">
    <text evidence="8">The sequence shown here is derived from an EMBL/GenBank/DDBJ whole genome shotgun (WGS) entry which is preliminary data.</text>
</comment>
<dbReference type="InterPro" id="IPR027379">
    <property type="entry name" value="CLS_N"/>
</dbReference>
<evidence type="ECO:0000256" key="6">
    <source>
        <dbReference type="SAM" id="Phobius"/>
    </source>
</evidence>
<organism evidence="8 9">
    <name type="scientific">Stutzerimonas tarimensis</name>
    <dbReference type="NCBI Taxonomy" id="1507735"/>
    <lineage>
        <taxon>Bacteria</taxon>
        <taxon>Pseudomonadati</taxon>
        <taxon>Pseudomonadota</taxon>
        <taxon>Gammaproteobacteria</taxon>
        <taxon>Pseudomonadales</taxon>
        <taxon>Pseudomonadaceae</taxon>
        <taxon>Stutzerimonas</taxon>
    </lineage>
</organism>
<evidence type="ECO:0000256" key="1">
    <source>
        <dbReference type="ARBA" id="ARBA00004651"/>
    </source>
</evidence>
<dbReference type="Pfam" id="PF13396">
    <property type="entry name" value="PLDc_N"/>
    <property type="match status" value="1"/>
</dbReference>
<gene>
    <name evidence="8" type="ORF">ACFOMF_17590</name>
</gene>